<comment type="similarity">
    <text evidence="2 6">Belongs to the multi antimicrobial extrusion (MATE) (TC 2.A.66.1) family.</text>
</comment>
<dbReference type="GeneTree" id="ENSGT00940000163922"/>
<keyword evidence="4 6" id="KW-1133">Transmembrane helix</keyword>
<sequence>EELHKVLRLTGPLLLSRLLNFLLKFTTTIFCGHIGNAELAGYALASVTINVTTAATGLGLVVACDTLFSQTFGSKNMKRVGVILQRSLLILLLFCLPCWALLINCYNILLLMHQQEQVARMAHHYVMIYLPAVPTMLLYHLQVAYLQNQGITLPQMYAAAAANVFNLAANYVLIFSFQLGVTGSAIANSLSDIVTCLLLYGYIRWKKVHGPTWGGWSTECLQEWGSHMKLAIPSACMLCFEWWIWEVGSILAGILGEMELAAQHVIVEIGAITYMFPLGVHAAACVCIGNALGAGNTAKAIVICKVVLALSGVMSVAQGTALACSKSVVGYIFTSDENILAMVSETLTVYIFLQFFDALLCVSTGIFIGSGMQTLVALSNLVCYYVIGLPVGIALMFAAKLGILGLWLGFFICAFLQTGFFLGLIYKMDWKEVTRKAQQRSGKKVAPDSVTEALVPETKTPGLKAERAEVDNNVTPSTAAGEAERSKTKSGEPPPLLSPTQLLLRRGLTLLVLVVILAAGVALHVAFPVP</sequence>
<dbReference type="HOGENOM" id="CLU_012893_1_3_1"/>
<dbReference type="Pfam" id="PF01554">
    <property type="entry name" value="MatE"/>
    <property type="match status" value="2"/>
</dbReference>
<name>H3DFF6_TETNG</name>
<dbReference type="GO" id="GO:0042910">
    <property type="term" value="F:xenobiotic transmembrane transporter activity"/>
    <property type="evidence" value="ECO:0007669"/>
    <property type="project" value="InterPro"/>
</dbReference>
<evidence type="ECO:0000313" key="9">
    <source>
        <dbReference type="Proteomes" id="UP000007303"/>
    </source>
</evidence>
<dbReference type="Ensembl" id="ENSTNIT00000019479.1">
    <property type="protein sequence ID" value="ENSTNIP00000019250.1"/>
    <property type="gene ID" value="ENSTNIG00000016159.1"/>
</dbReference>
<reference evidence="8" key="3">
    <citation type="submission" date="2025-09" db="UniProtKB">
        <authorList>
            <consortium name="Ensembl"/>
        </authorList>
    </citation>
    <scope>IDENTIFICATION</scope>
</reference>
<dbReference type="InterPro" id="IPR002528">
    <property type="entry name" value="MATE_fam"/>
</dbReference>
<dbReference type="OMA" id="AHLYVMA"/>
<evidence type="ECO:0000256" key="2">
    <source>
        <dbReference type="ARBA" id="ARBA00010199"/>
    </source>
</evidence>
<reference evidence="8" key="2">
    <citation type="submission" date="2025-08" db="UniProtKB">
        <authorList>
            <consortium name="Ensembl"/>
        </authorList>
    </citation>
    <scope>IDENTIFICATION</scope>
</reference>
<evidence type="ECO:0000313" key="8">
    <source>
        <dbReference type="Ensembl" id="ENSTNIP00000019250.1"/>
    </source>
</evidence>
<feature type="transmembrane region" description="Helical" evidence="6">
    <location>
        <begin position="274"/>
        <end position="294"/>
    </location>
</feature>
<dbReference type="PANTHER" id="PTHR11206">
    <property type="entry name" value="MULTIDRUG RESISTANCE PROTEIN"/>
    <property type="match status" value="1"/>
</dbReference>
<evidence type="ECO:0000256" key="3">
    <source>
        <dbReference type="ARBA" id="ARBA00022692"/>
    </source>
</evidence>
<organism evidence="8 9">
    <name type="scientific">Tetraodon nigroviridis</name>
    <name type="common">Spotted green pufferfish</name>
    <name type="synonym">Chelonodon nigroviridis</name>
    <dbReference type="NCBI Taxonomy" id="99883"/>
    <lineage>
        <taxon>Eukaryota</taxon>
        <taxon>Metazoa</taxon>
        <taxon>Chordata</taxon>
        <taxon>Craniata</taxon>
        <taxon>Vertebrata</taxon>
        <taxon>Euteleostomi</taxon>
        <taxon>Actinopterygii</taxon>
        <taxon>Neopterygii</taxon>
        <taxon>Teleostei</taxon>
        <taxon>Neoteleostei</taxon>
        <taxon>Acanthomorphata</taxon>
        <taxon>Eupercaria</taxon>
        <taxon>Tetraodontiformes</taxon>
        <taxon>Tetradontoidea</taxon>
        <taxon>Tetraodontidae</taxon>
        <taxon>Tetraodon</taxon>
    </lineage>
</organism>
<dbReference type="CDD" id="cd13132">
    <property type="entry name" value="MATE_eukaryotic"/>
    <property type="match status" value="1"/>
</dbReference>
<evidence type="ECO:0000256" key="1">
    <source>
        <dbReference type="ARBA" id="ARBA00004141"/>
    </source>
</evidence>
<dbReference type="NCBIfam" id="TIGR00797">
    <property type="entry name" value="matE"/>
    <property type="match status" value="1"/>
</dbReference>
<feature type="transmembrane region" description="Helical" evidence="6">
    <location>
        <begin position="41"/>
        <end position="68"/>
    </location>
</feature>
<protein>
    <recommendedName>
        <fullName evidence="6">Multidrug and toxin extrusion protein</fullName>
    </recommendedName>
</protein>
<dbReference type="AlphaFoldDB" id="H3DFF6"/>
<dbReference type="InParanoid" id="H3DFF6"/>
<dbReference type="GO" id="GO:0016020">
    <property type="term" value="C:membrane"/>
    <property type="evidence" value="ECO:0007669"/>
    <property type="project" value="UniProtKB-SubCell"/>
</dbReference>
<dbReference type="InterPro" id="IPR045069">
    <property type="entry name" value="MATE_euk"/>
</dbReference>
<feature type="transmembrane region" description="Helical" evidence="6">
    <location>
        <begin position="124"/>
        <end position="145"/>
    </location>
</feature>
<evidence type="ECO:0000256" key="7">
    <source>
        <dbReference type="SAM" id="MobiDB-lite"/>
    </source>
</evidence>
<feature type="transmembrane region" description="Helical" evidence="6">
    <location>
        <begin position="12"/>
        <end position="35"/>
    </location>
</feature>
<feature type="transmembrane region" description="Helical" evidence="6">
    <location>
        <begin position="88"/>
        <end position="112"/>
    </location>
</feature>
<evidence type="ECO:0000256" key="6">
    <source>
        <dbReference type="RuleBase" id="RU004914"/>
    </source>
</evidence>
<feature type="transmembrane region" description="Helical" evidence="6">
    <location>
        <begin position="508"/>
        <end position="527"/>
    </location>
</feature>
<reference evidence="9" key="1">
    <citation type="journal article" date="2004" name="Nature">
        <title>Genome duplication in the teleost fish Tetraodon nigroviridis reveals the early vertebrate proto-karyotype.</title>
        <authorList>
            <person name="Jaillon O."/>
            <person name="Aury J.-M."/>
            <person name="Brunet F."/>
            <person name="Petit J.-L."/>
            <person name="Stange-Thomann N."/>
            <person name="Mauceli E."/>
            <person name="Bouneau L."/>
            <person name="Fischer C."/>
            <person name="Ozouf-Costaz C."/>
            <person name="Bernot A."/>
            <person name="Nicaud S."/>
            <person name="Jaffe D."/>
            <person name="Fisher S."/>
            <person name="Lutfalla G."/>
            <person name="Dossat C."/>
            <person name="Segurens B."/>
            <person name="Dasilva C."/>
            <person name="Salanoubat M."/>
            <person name="Levy M."/>
            <person name="Boudet N."/>
            <person name="Castellano S."/>
            <person name="Anthouard V."/>
            <person name="Jubin C."/>
            <person name="Castelli V."/>
            <person name="Katinka M."/>
            <person name="Vacherie B."/>
            <person name="Biemont C."/>
            <person name="Skalli Z."/>
            <person name="Cattolico L."/>
            <person name="Poulain J."/>
            <person name="De Berardinis V."/>
            <person name="Cruaud C."/>
            <person name="Duprat S."/>
            <person name="Brottier P."/>
            <person name="Coutanceau J.-P."/>
            <person name="Gouzy J."/>
            <person name="Parra G."/>
            <person name="Lardier G."/>
            <person name="Chapple C."/>
            <person name="McKernan K.J."/>
            <person name="McEwan P."/>
            <person name="Bosak S."/>
            <person name="Kellis M."/>
            <person name="Volff J.-N."/>
            <person name="Guigo R."/>
            <person name="Zody M.C."/>
            <person name="Mesirov J."/>
            <person name="Lindblad-Toh K."/>
            <person name="Birren B."/>
            <person name="Nusbaum C."/>
            <person name="Kahn D."/>
            <person name="Robinson-Rechavi M."/>
            <person name="Laudet V."/>
            <person name="Schachter V."/>
            <person name="Quetier F."/>
            <person name="Saurin W."/>
            <person name="Scarpelli C."/>
            <person name="Wincker P."/>
            <person name="Lander E.S."/>
            <person name="Weissenbach J."/>
            <person name="Roest Crollius H."/>
        </authorList>
    </citation>
    <scope>NUCLEOTIDE SEQUENCE [LARGE SCALE GENOMIC DNA]</scope>
</reference>
<feature type="transmembrane region" description="Helical" evidence="6">
    <location>
        <begin position="306"/>
        <end position="329"/>
    </location>
</feature>
<dbReference type="GO" id="GO:0015297">
    <property type="term" value="F:antiporter activity"/>
    <property type="evidence" value="ECO:0007669"/>
    <property type="project" value="InterPro"/>
</dbReference>
<evidence type="ECO:0000256" key="4">
    <source>
        <dbReference type="ARBA" id="ARBA00022989"/>
    </source>
</evidence>
<keyword evidence="5 6" id="KW-0472">Membrane</keyword>
<evidence type="ECO:0000256" key="5">
    <source>
        <dbReference type="ARBA" id="ARBA00023136"/>
    </source>
</evidence>
<dbReference type="Proteomes" id="UP000007303">
    <property type="component" value="Unassembled WGS sequence"/>
</dbReference>
<keyword evidence="9" id="KW-1185">Reference proteome</keyword>
<feature type="transmembrane region" description="Helical" evidence="6">
    <location>
        <begin position="157"/>
        <end position="179"/>
    </location>
</feature>
<feature type="transmembrane region" description="Helical" evidence="6">
    <location>
        <begin position="349"/>
        <end position="368"/>
    </location>
</feature>
<comment type="subcellular location">
    <subcellularLocation>
        <location evidence="1">Membrane</location>
        <topology evidence="1">Multi-pass membrane protein</topology>
    </subcellularLocation>
</comment>
<accession>H3DFF6</accession>
<dbReference type="GO" id="GO:1990961">
    <property type="term" value="P:xenobiotic detoxification by transmembrane export across the plasma membrane"/>
    <property type="evidence" value="ECO:0007669"/>
    <property type="project" value="InterPro"/>
</dbReference>
<dbReference type="STRING" id="99883.ENSTNIP00000019250"/>
<feature type="transmembrane region" description="Helical" evidence="6">
    <location>
        <begin position="375"/>
        <end position="398"/>
    </location>
</feature>
<feature type="region of interest" description="Disordered" evidence="7">
    <location>
        <begin position="465"/>
        <end position="496"/>
    </location>
</feature>
<feature type="transmembrane region" description="Helical" evidence="6">
    <location>
        <begin position="404"/>
        <end position="426"/>
    </location>
</feature>
<proteinExistence type="inferred from homology"/>
<keyword evidence="3 6" id="KW-0812">Transmembrane</keyword>